<keyword evidence="8" id="KW-1185">Reference proteome</keyword>
<dbReference type="GO" id="GO:0006304">
    <property type="term" value="P:DNA modification"/>
    <property type="evidence" value="ECO:0007669"/>
    <property type="project" value="InterPro"/>
</dbReference>
<evidence type="ECO:0000256" key="4">
    <source>
        <dbReference type="ARBA" id="ARBA00022691"/>
    </source>
</evidence>
<name>A0A1A6AJX8_9CLOT</name>
<evidence type="ECO:0000256" key="5">
    <source>
        <dbReference type="ARBA" id="ARBA00047942"/>
    </source>
</evidence>
<accession>A0A1A6AJX8</accession>
<evidence type="ECO:0000256" key="2">
    <source>
        <dbReference type="ARBA" id="ARBA00022603"/>
    </source>
</evidence>
<feature type="domain" description="Type II methyltransferase M.TaqI-like" evidence="6">
    <location>
        <begin position="352"/>
        <end position="578"/>
    </location>
</feature>
<dbReference type="NCBIfam" id="NF033452">
    <property type="entry name" value="BREX_1_MTaseX"/>
    <property type="match status" value="1"/>
</dbReference>
<organism evidence="7 8">
    <name type="scientific">Clostridium ragsdalei P11</name>
    <dbReference type="NCBI Taxonomy" id="1353534"/>
    <lineage>
        <taxon>Bacteria</taxon>
        <taxon>Bacillati</taxon>
        <taxon>Bacillota</taxon>
        <taxon>Clostridia</taxon>
        <taxon>Eubacteriales</taxon>
        <taxon>Clostridiaceae</taxon>
        <taxon>Clostridium</taxon>
    </lineage>
</organism>
<dbReference type="Proteomes" id="UP000093954">
    <property type="component" value="Unassembled WGS sequence"/>
</dbReference>
<evidence type="ECO:0000256" key="3">
    <source>
        <dbReference type="ARBA" id="ARBA00022679"/>
    </source>
</evidence>
<evidence type="ECO:0000256" key="1">
    <source>
        <dbReference type="ARBA" id="ARBA00011900"/>
    </source>
</evidence>
<gene>
    <name evidence="7" type="ORF">CLRAG_35650</name>
</gene>
<dbReference type="InterPro" id="IPR029063">
    <property type="entry name" value="SAM-dependent_MTases_sf"/>
</dbReference>
<evidence type="ECO:0000313" key="8">
    <source>
        <dbReference type="Proteomes" id="UP000093954"/>
    </source>
</evidence>
<keyword evidence="4" id="KW-0949">S-adenosyl-L-methionine</keyword>
<dbReference type="PRINTS" id="PR00507">
    <property type="entry name" value="N12N6MTFRASE"/>
</dbReference>
<dbReference type="PANTHER" id="PTHR33841">
    <property type="entry name" value="DNA METHYLTRANSFERASE YEEA-RELATED"/>
    <property type="match status" value="1"/>
</dbReference>
<dbReference type="GO" id="GO:0032259">
    <property type="term" value="P:methylation"/>
    <property type="evidence" value="ECO:0007669"/>
    <property type="project" value="UniProtKB-KW"/>
</dbReference>
<dbReference type="PATRIC" id="fig|1353534.3.peg.3636"/>
<reference evidence="7 8" key="1">
    <citation type="journal article" date="2012" name="Front. Microbiol.">
        <title>Draft Genome Sequence of the Virulent Strain 01-B526 of the Fish Pathogen Aeromonas salmonicida.</title>
        <authorList>
            <person name="Charette S.J."/>
            <person name="Brochu F."/>
            <person name="Boyle B."/>
            <person name="Filion G."/>
            <person name="Tanaka K.H."/>
            <person name="Derome N."/>
        </authorList>
    </citation>
    <scope>NUCLEOTIDE SEQUENCE [LARGE SCALE GENOMIC DNA]</scope>
    <source>
        <strain evidence="7 8">P11</strain>
    </source>
</reference>
<evidence type="ECO:0000259" key="6">
    <source>
        <dbReference type="Pfam" id="PF07669"/>
    </source>
</evidence>
<dbReference type="EMBL" id="LROS01000066">
    <property type="protein sequence ID" value="OBR90387.1"/>
    <property type="molecule type" value="Genomic_DNA"/>
</dbReference>
<dbReference type="PANTHER" id="PTHR33841:SF1">
    <property type="entry name" value="DNA METHYLTRANSFERASE A"/>
    <property type="match status" value="1"/>
</dbReference>
<proteinExistence type="predicted"/>
<dbReference type="InterPro" id="IPR047939">
    <property type="entry name" value="BREX_1_PglX"/>
</dbReference>
<protein>
    <recommendedName>
        <fullName evidence="1">site-specific DNA-methyltransferase (adenine-specific)</fullName>
        <ecNumber evidence="1">2.1.1.72</ecNumber>
    </recommendedName>
</protein>
<comment type="catalytic activity">
    <reaction evidence="5">
        <text>a 2'-deoxyadenosine in DNA + S-adenosyl-L-methionine = an N(6)-methyl-2'-deoxyadenosine in DNA + S-adenosyl-L-homocysteine + H(+)</text>
        <dbReference type="Rhea" id="RHEA:15197"/>
        <dbReference type="Rhea" id="RHEA-COMP:12418"/>
        <dbReference type="Rhea" id="RHEA-COMP:12419"/>
        <dbReference type="ChEBI" id="CHEBI:15378"/>
        <dbReference type="ChEBI" id="CHEBI:57856"/>
        <dbReference type="ChEBI" id="CHEBI:59789"/>
        <dbReference type="ChEBI" id="CHEBI:90615"/>
        <dbReference type="ChEBI" id="CHEBI:90616"/>
        <dbReference type="EC" id="2.1.1.72"/>
    </reaction>
</comment>
<keyword evidence="2" id="KW-0489">Methyltransferase</keyword>
<dbReference type="RefSeq" id="WP_065079617.1">
    <property type="nucleotide sequence ID" value="NZ_LROS01000066.1"/>
</dbReference>
<dbReference type="Pfam" id="PF07669">
    <property type="entry name" value="Eco57I"/>
    <property type="match status" value="1"/>
</dbReference>
<dbReference type="SUPFAM" id="SSF53335">
    <property type="entry name" value="S-adenosyl-L-methionine-dependent methyltransferases"/>
    <property type="match status" value="1"/>
</dbReference>
<evidence type="ECO:0000313" key="7">
    <source>
        <dbReference type="EMBL" id="OBR90387.1"/>
    </source>
</evidence>
<dbReference type="AlphaFoldDB" id="A0A1A6AJX8"/>
<dbReference type="InterPro" id="IPR011639">
    <property type="entry name" value="MethylTrfase_TaqI-like_dom"/>
</dbReference>
<dbReference type="InterPro" id="IPR050953">
    <property type="entry name" value="N4_N6_ade-DNA_methylase"/>
</dbReference>
<keyword evidence="3" id="KW-0808">Transferase</keyword>
<sequence length="1172" mass="137640">MDKNTLKSFAIEARNELIDKIKVKARQYGIEKDSVKNSKIVSSDSIVINGRTLSKDEKLQREKLIKEIEIINEKGEDGYSSVIEEVAYTWFNRFTALRFMEVNNYMPTRVRPLSSTTPGSVEPDLIKEASNVNLPVDKQKIYELRLNNDMEALFKYMIIVQCNSLNTILPFMFEKIGHYTELLLPDGLLNEGAFIRRLTDTNFIPESYWENVEIIGWLYQYYNSEEKDRVIKAKKKYKKEEIPFATQLFTPDWIVRYMVQNSLGRYWVESHPEHNELKKEWKFYIENPNPESDFEEKLAPYINKELKVEDIKCFDPACGSGHILVYMFDVLYQIYEKCGYMNREIPRLIIENNLYGLDIDDKAYQLACFAVVMKGMKYNNRLLRSIEREGMSINIASIQETNDLNEGDIEYIAGESSGENYDKTKAFIEQFKNAKICGSLIKIEEFDKEFLEKRYEHILNDPVEDLMQEESRKKVVNILPKLMKQTSIMVKTYDVLSTNPPYIGNKYLNPILGEFISKNYSDVKSDIFSAFIVYSFSKVKYNGQLAFMTPFVWMFIKSYEKLRNIIIETKNISTLIQLEYSGLEEATVPVCTFTLRNYESNILGNYIKLSEFKGVKNQSIKTREAIVNPEVTYRFIINQTKMNSIPGKRFGYWLTDKEIGILNKAKIIDDISFPCTGMQTGSNSKYTREWFEVKNESINFMNEKNSNKYWIPYQMGGDARKWYGNISKVIYWKNNGEKVRSEKSSVIRNERFFLSYNGISWKRITSGINTIRVLNKGFIFDQSADSIFVKDESDFNYILSFFNTKIIANIFEFISPTLNLTAGTVKEIPIYMEKNNNIRDKINLISQECIDISREDWNSFETSWNFKNHPILMYKNNNKIEQAFNNWDSITKNQFYKLKENEEKINKIFIDIYELQDEITPEVEEKYITIRKADKEREIKSFISYAVGCVFGRYSLDQEGLVYAGGKFDPSKYKTFKADEDNIIPILSDSYFQDDIVAKFVEFVKVTFGEESLSENLNFIAEILGKKSNETAKDTIRRYFLNDFFKDHVQTYRKRPIYWLFTSGKQKAFNCLIYMHRYDKTTLSRIRTDYLHEFQDRLDTERKSLSDVIDGDYDTKEKNDAKKKLTAIDKQIDELKKYDEVLHHMADMQIEMNLDDGVKVNYQKFKGLLSKI</sequence>
<dbReference type="Gene3D" id="3.40.50.150">
    <property type="entry name" value="Vaccinia Virus protein VP39"/>
    <property type="match status" value="1"/>
</dbReference>
<dbReference type="GO" id="GO:0009007">
    <property type="term" value="F:site-specific DNA-methyltransferase (adenine-specific) activity"/>
    <property type="evidence" value="ECO:0007669"/>
    <property type="project" value="UniProtKB-EC"/>
</dbReference>
<dbReference type="EC" id="2.1.1.72" evidence="1"/>
<comment type="caution">
    <text evidence="7">The sequence shown here is derived from an EMBL/GenBank/DDBJ whole genome shotgun (WGS) entry which is preliminary data.</text>
</comment>